<name>A0A2T0W0P8_9RHOB</name>
<protein>
    <submittedName>
        <fullName evidence="1">Uncharacterized protein</fullName>
    </submittedName>
</protein>
<evidence type="ECO:0000313" key="2">
    <source>
        <dbReference type="Proteomes" id="UP000238007"/>
    </source>
</evidence>
<organism evidence="1 2">
    <name type="scientific">Yoonia maritima</name>
    <dbReference type="NCBI Taxonomy" id="1435347"/>
    <lineage>
        <taxon>Bacteria</taxon>
        <taxon>Pseudomonadati</taxon>
        <taxon>Pseudomonadota</taxon>
        <taxon>Alphaproteobacteria</taxon>
        <taxon>Rhodobacterales</taxon>
        <taxon>Paracoccaceae</taxon>
        <taxon>Yoonia</taxon>
    </lineage>
</organism>
<accession>A0A2T0W0P8</accession>
<comment type="caution">
    <text evidence="1">The sequence shown here is derived from an EMBL/GenBank/DDBJ whole genome shotgun (WGS) entry which is preliminary data.</text>
</comment>
<gene>
    <name evidence="1" type="ORF">CLV80_104319</name>
</gene>
<keyword evidence="2" id="KW-1185">Reference proteome</keyword>
<dbReference type="AlphaFoldDB" id="A0A2T0W0P8"/>
<proteinExistence type="predicted"/>
<dbReference type="Proteomes" id="UP000238007">
    <property type="component" value="Unassembled WGS sequence"/>
</dbReference>
<sequence length="82" mass="8783">MVVIGDCYAVAAIAGQPLDTCVHPDCCGRSASGLGMDFLQLVGRCPSFDLWRVGRALAHILLLQMVASSVWLGQLISKFDDC</sequence>
<reference evidence="1 2" key="1">
    <citation type="submission" date="2018-03" db="EMBL/GenBank/DDBJ databases">
        <title>Genomic Encyclopedia of Archaeal and Bacterial Type Strains, Phase II (KMG-II): from individual species to whole genera.</title>
        <authorList>
            <person name="Goeker M."/>
        </authorList>
    </citation>
    <scope>NUCLEOTIDE SEQUENCE [LARGE SCALE GENOMIC DNA]</scope>
    <source>
        <strain evidence="1 2">DSM 101533</strain>
    </source>
</reference>
<dbReference type="EMBL" id="PVTP01000004">
    <property type="protein sequence ID" value="PRY78350.1"/>
    <property type="molecule type" value="Genomic_DNA"/>
</dbReference>
<evidence type="ECO:0000313" key="1">
    <source>
        <dbReference type="EMBL" id="PRY78350.1"/>
    </source>
</evidence>